<protein>
    <submittedName>
        <fullName evidence="2">Uncharacterized protein</fullName>
    </submittedName>
</protein>
<comment type="caution">
    <text evidence="2">The sequence shown here is derived from an EMBL/GenBank/DDBJ whole genome shotgun (WGS) entry which is preliminary data.</text>
</comment>
<dbReference type="AlphaFoldDB" id="A0A6G1DJH5"/>
<keyword evidence="3" id="KW-1185">Reference proteome</keyword>
<organism evidence="2 3">
    <name type="scientific">Oryza meyeriana var. granulata</name>
    <dbReference type="NCBI Taxonomy" id="110450"/>
    <lineage>
        <taxon>Eukaryota</taxon>
        <taxon>Viridiplantae</taxon>
        <taxon>Streptophyta</taxon>
        <taxon>Embryophyta</taxon>
        <taxon>Tracheophyta</taxon>
        <taxon>Spermatophyta</taxon>
        <taxon>Magnoliopsida</taxon>
        <taxon>Liliopsida</taxon>
        <taxon>Poales</taxon>
        <taxon>Poaceae</taxon>
        <taxon>BOP clade</taxon>
        <taxon>Oryzoideae</taxon>
        <taxon>Oryzeae</taxon>
        <taxon>Oryzinae</taxon>
        <taxon>Oryza</taxon>
        <taxon>Oryza meyeriana</taxon>
    </lineage>
</organism>
<feature type="region of interest" description="Disordered" evidence="1">
    <location>
        <begin position="1"/>
        <end position="29"/>
    </location>
</feature>
<evidence type="ECO:0000256" key="1">
    <source>
        <dbReference type="SAM" id="MobiDB-lite"/>
    </source>
</evidence>
<reference evidence="2 3" key="1">
    <citation type="submission" date="2019-11" db="EMBL/GenBank/DDBJ databases">
        <title>Whole genome sequence of Oryza granulata.</title>
        <authorList>
            <person name="Li W."/>
        </authorList>
    </citation>
    <scope>NUCLEOTIDE SEQUENCE [LARGE SCALE GENOMIC DNA]</scope>
    <source>
        <strain evidence="3">cv. Menghai</strain>
        <tissue evidence="2">Leaf</tissue>
    </source>
</reference>
<sequence>MAGVGVAKSVSFGRGRSGQSAAATSTDKISRKCCSASFGHQHESDHVNVVSQAKKQFSPHQESGKGTLV</sequence>
<dbReference type="EMBL" id="SPHZ02000006">
    <property type="protein sequence ID" value="KAF0912551.1"/>
    <property type="molecule type" value="Genomic_DNA"/>
</dbReference>
<dbReference type="Proteomes" id="UP000479710">
    <property type="component" value="Unassembled WGS sequence"/>
</dbReference>
<name>A0A6G1DJH5_9ORYZ</name>
<evidence type="ECO:0000313" key="3">
    <source>
        <dbReference type="Proteomes" id="UP000479710"/>
    </source>
</evidence>
<gene>
    <name evidence="2" type="ORF">E2562_015248</name>
</gene>
<feature type="compositionally biased region" description="Polar residues" evidence="1">
    <location>
        <begin position="17"/>
        <end position="27"/>
    </location>
</feature>
<evidence type="ECO:0000313" key="2">
    <source>
        <dbReference type="EMBL" id="KAF0912551.1"/>
    </source>
</evidence>
<proteinExistence type="predicted"/>
<accession>A0A6G1DJH5</accession>